<evidence type="ECO:0000256" key="4">
    <source>
        <dbReference type="ARBA" id="ARBA00022692"/>
    </source>
</evidence>
<dbReference type="PROSITE" id="PS00221">
    <property type="entry name" value="MIP"/>
    <property type="match status" value="1"/>
</dbReference>
<dbReference type="PANTHER" id="PTHR43829:SF9">
    <property type="entry name" value="AQUAPORIN-9"/>
    <property type="match status" value="1"/>
</dbReference>
<dbReference type="Proteomes" id="UP000185478">
    <property type="component" value="Chromosome"/>
</dbReference>
<dbReference type="OrthoDB" id="9807293at2"/>
<keyword evidence="5 8" id="KW-1133">Transmembrane helix</keyword>
<dbReference type="Pfam" id="PF00230">
    <property type="entry name" value="MIP"/>
    <property type="match status" value="1"/>
</dbReference>
<organism evidence="9 10">
    <name type="scientific">Corynebacterium aquilae DSM 44791</name>
    <dbReference type="NCBI Taxonomy" id="1431546"/>
    <lineage>
        <taxon>Bacteria</taxon>
        <taxon>Bacillati</taxon>
        <taxon>Actinomycetota</taxon>
        <taxon>Actinomycetes</taxon>
        <taxon>Mycobacteriales</taxon>
        <taxon>Corynebacteriaceae</taxon>
        <taxon>Corynebacterium</taxon>
    </lineage>
</organism>
<dbReference type="InterPro" id="IPR022357">
    <property type="entry name" value="MIP_CS"/>
</dbReference>
<dbReference type="RefSeq" id="WP_075727930.1">
    <property type="nucleotide sequence ID" value="NZ_CP009245.1"/>
</dbReference>
<evidence type="ECO:0000256" key="1">
    <source>
        <dbReference type="ARBA" id="ARBA00004141"/>
    </source>
</evidence>
<evidence type="ECO:0000256" key="3">
    <source>
        <dbReference type="ARBA" id="ARBA00022448"/>
    </source>
</evidence>
<dbReference type="KEGG" id="caqu:CAQU_11965"/>
<dbReference type="SUPFAM" id="SSF81338">
    <property type="entry name" value="Aquaporin-like"/>
    <property type="match status" value="1"/>
</dbReference>
<gene>
    <name evidence="9" type="ORF">CAQU_11965</name>
</gene>
<feature type="transmembrane region" description="Helical" evidence="8">
    <location>
        <begin position="86"/>
        <end position="109"/>
    </location>
</feature>
<feature type="transmembrane region" description="Helical" evidence="8">
    <location>
        <begin position="176"/>
        <end position="198"/>
    </location>
</feature>
<dbReference type="PRINTS" id="PR00783">
    <property type="entry name" value="MINTRINSICP"/>
</dbReference>
<dbReference type="AlphaFoldDB" id="A0A1L7CIF1"/>
<proteinExistence type="inferred from homology"/>
<name>A0A1L7CIF1_9CORY</name>
<evidence type="ECO:0000313" key="9">
    <source>
        <dbReference type="EMBL" id="APT85637.1"/>
    </source>
</evidence>
<feature type="transmembrane region" description="Helical" evidence="8">
    <location>
        <begin position="145"/>
        <end position="164"/>
    </location>
</feature>
<feature type="transmembrane region" description="Helical" evidence="8">
    <location>
        <begin position="45"/>
        <end position="65"/>
    </location>
</feature>
<evidence type="ECO:0000256" key="5">
    <source>
        <dbReference type="ARBA" id="ARBA00022989"/>
    </source>
</evidence>
<evidence type="ECO:0000256" key="6">
    <source>
        <dbReference type="ARBA" id="ARBA00023136"/>
    </source>
</evidence>
<dbReference type="InterPro" id="IPR023271">
    <property type="entry name" value="Aquaporin-like"/>
</dbReference>
<dbReference type="STRING" id="1431546.CAQU_11965"/>
<accession>A0A1L7CIF1</accession>
<reference evidence="9 10" key="1">
    <citation type="submission" date="2014-08" db="EMBL/GenBank/DDBJ databases">
        <title>Complete genome sequence of Corynebacterium aquilae S-613T(T) (=DSM 44791(T)), isolated from the choana of a healthy golden eagle.</title>
        <authorList>
            <person name="Ruckert C."/>
            <person name="Albersmeier A."/>
            <person name="Winkler A."/>
            <person name="Kalinowski J."/>
        </authorList>
    </citation>
    <scope>NUCLEOTIDE SEQUENCE [LARGE SCALE GENOMIC DNA]</scope>
    <source>
        <strain evidence="9 10">S-613</strain>
    </source>
</reference>
<evidence type="ECO:0000313" key="10">
    <source>
        <dbReference type="Proteomes" id="UP000185478"/>
    </source>
</evidence>
<dbReference type="GO" id="GO:0005886">
    <property type="term" value="C:plasma membrane"/>
    <property type="evidence" value="ECO:0007669"/>
    <property type="project" value="TreeGrafter"/>
</dbReference>
<protein>
    <submittedName>
        <fullName evidence="9">Glycerol transporter</fullName>
    </submittedName>
</protein>
<feature type="transmembrane region" description="Helical" evidence="8">
    <location>
        <begin position="227"/>
        <end position="248"/>
    </location>
</feature>
<keyword evidence="10" id="KW-1185">Reference proteome</keyword>
<comment type="similarity">
    <text evidence="2 7">Belongs to the MIP/aquaporin (TC 1.A.8) family.</text>
</comment>
<sequence>MDQLTGMSVFGWEFLGTALLLLFGNGVCAANGLRTSGARNTGWLIIAFGWGFAVFIGASVADVSGGHLNPAVTLGLAINGSTSWNLVPYYIAGQLLGAFTGAVLAWAAFKQLFDANNVDEAGNVTGDNAGTGGMFFTGPAHGNNFWNAVTEFIATYALLAFILFGPGGGELGPMKYLAVSFIVVGIGMSLGSPTGYAINPARDLGPRLAYAFALPIPGKGDANWGYAWVPIVAPLLGAAAAGLTAVVLL</sequence>
<dbReference type="PANTHER" id="PTHR43829">
    <property type="entry name" value="AQUAPORIN OR AQUAGLYCEROPORIN RELATED"/>
    <property type="match status" value="1"/>
</dbReference>
<dbReference type="InterPro" id="IPR000425">
    <property type="entry name" value="MIP"/>
</dbReference>
<comment type="subcellular location">
    <subcellularLocation>
        <location evidence="1">Membrane</location>
        <topology evidence="1">Multi-pass membrane protein</topology>
    </subcellularLocation>
</comment>
<evidence type="ECO:0000256" key="7">
    <source>
        <dbReference type="RuleBase" id="RU000477"/>
    </source>
</evidence>
<keyword evidence="3 7" id="KW-0813">Transport</keyword>
<evidence type="ECO:0000256" key="2">
    <source>
        <dbReference type="ARBA" id="ARBA00006175"/>
    </source>
</evidence>
<keyword evidence="6 8" id="KW-0472">Membrane</keyword>
<dbReference type="EMBL" id="CP009245">
    <property type="protein sequence ID" value="APT85637.1"/>
    <property type="molecule type" value="Genomic_DNA"/>
</dbReference>
<evidence type="ECO:0000256" key="8">
    <source>
        <dbReference type="SAM" id="Phobius"/>
    </source>
</evidence>
<dbReference type="GO" id="GO:0015254">
    <property type="term" value="F:glycerol channel activity"/>
    <property type="evidence" value="ECO:0007669"/>
    <property type="project" value="TreeGrafter"/>
</dbReference>
<keyword evidence="4 7" id="KW-0812">Transmembrane</keyword>
<dbReference type="Gene3D" id="1.20.1080.10">
    <property type="entry name" value="Glycerol uptake facilitator protein"/>
    <property type="match status" value="1"/>
</dbReference>
<dbReference type="InterPro" id="IPR050363">
    <property type="entry name" value="MIP/Aquaporin"/>
</dbReference>